<feature type="transmembrane region" description="Helical" evidence="6">
    <location>
        <begin position="376"/>
        <end position="399"/>
    </location>
</feature>
<reference evidence="9 10" key="1">
    <citation type="journal article" date="2013" name="PLoS Genet.">
        <title>The genome and development-dependent transcriptomes of Pyronema confluens: a window into fungal evolution.</title>
        <authorList>
            <person name="Traeger S."/>
            <person name="Altegoer F."/>
            <person name="Freitag M."/>
            <person name="Gabaldon T."/>
            <person name="Kempken F."/>
            <person name="Kumar A."/>
            <person name="Marcet-Houben M."/>
            <person name="Poggeler S."/>
            <person name="Stajich J.E."/>
            <person name="Nowrousian M."/>
        </authorList>
    </citation>
    <scope>NUCLEOTIDE SEQUENCE [LARGE SCALE GENOMIC DNA]</scope>
    <source>
        <strain evidence="10">CBS 100304</strain>
        <tissue evidence="9">Vegetative mycelium</tissue>
    </source>
</reference>
<dbReference type="EMBL" id="HF935349">
    <property type="protein sequence ID" value="CCX07349.1"/>
    <property type="molecule type" value="Genomic_DNA"/>
</dbReference>
<comment type="subcellular location">
    <subcellularLocation>
        <location evidence="1">Membrane</location>
        <topology evidence="1">Multi-pass membrane protein</topology>
    </subcellularLocation>
</comment>
<dbReference type="Pfam" id="PF11710">
    <property type="entry name" value="Git3"/>
    <property type="match status" value="1"/>
</dbReference>
<dbReference type="SUPFAM" id="SSF81321">
    <property type="entry name" value="Family A G protein-coupled receptor-like"/>
    <property type="match status" value="1"/>
</dbReference>
<evidence type="ECO:0000256" key="3">
    <source>
        <dbReference type="ARBA" id="ARBA00022989"/>
    </source>
</evidence>
<dbReference type="InterPro" id="IPR023041">
    <property type="entry name" value="Glucose_rcpt_Git3-like_N"/>
</dbReference>
<feature type="region of interest" description="Disordered" evidence="5">
    <location>
        <begin position="259"/>
        <end position="365"/>
    </location>
</feature>
<dbReference type="OMA" id="FWFFRMR"/>
<keyword evidence="4 6" id="KW-0472">Membrane</keyword>
<dbReference type="OrthoDB" id="5368598at2759"/>
<dbReference type="PANTHER" id="PTHR23112">
    <property type="entry name" value="G PROTEIN-COUPLED RECEPTOR 157-RELATED"/>
    <property type="match status" value="1"/>
</dbReference>
<evidence type="ECO:0000259" key="8">
    <source>
        <dbReference type="Pfam" id="PF11970"/>
    </source>
</evidence>
<name>U4LB11_PYROM</name>
<gene>
    <name evidence="9" type="ORF">PCON_06938</name>
</gene>
<feature type="compositionally biased region" description="Basic and acidic residues" evidence="5">
    <location>
        <begin position="344"/>
        <end position="365"/>
    </location>
</feature>
<accession>U4LB11</accession>
<dbReference type="Proteomes" id="UP000018144">
    <property type="component" value="Unassembled WGS sequence"/>
</dbReference>
<feature type="transmembrane region" description="Helical" evidence="6">
    <location>
        <begin position="127"/>
        <end position="149"/>
    </location>
</feature>
<protein>
    <submittedName>
        <fullName evidence="9">Similar to G protein-coupled receptor GPR1 acc. no. Q12361</fullName>
    </submittedName>
</protein>
<dbReference type="PANTHER" id="PTHR23112:SF37">
    <property type="entry name" value="G PROTEIN-COUPLED RECEPTOR GPR1"/>
    <property type="match status" value="1"/>
</dbReference>
<dbReference type="Pfam" id="PF11970">
    <property type="entry name" value="GPR_Gpa2_C"/>
    <property type="match status" value="1"/>
</dbReference>
<organism evidence="9 10">
    <name type="scientific">Pyronema omphalodes (strain CBS 100304)</name>
    <name type="common">Pyronema confluens</name>
    <dbReference type="NCBI Taxonomy" id="1076935"/>
    <lineage>
        <taxon>Eukaryota</taxon>
        <taxon>Fungi</taxon>
        <taxon>Dikarya</taxon>
        <taxon>Ascomycota</taxon>
        <taxon>Pezizomycotina</taxon>
        <taxon>Pezizomycetes</taxon>
        <taxon>Pezizales</taxon>
        <taxon>Pyronemataceae</taxon>
        <taxon>Pyronema</taxon>
    </lineage>
</organism>
<keyword evidence="10" id="KW-1185">Reference proteome</keyword>
<feature type="domain" description="Glucose receptor Git3-like N-terminal" evidence="7">
    <location>
        <begin position="53"/>
        <end position="243"/>
    </location>
</feature>
<feature type="compositionally biased region" description="Acidic residues" evidence="5">
    <location>
        <begin position="524"/>
        <end position="554"/>
    </location>
</feature>
<proteinExistence type="predicted"/>
<feature type="transmembrane region" description="Helical" evidence="6">
    <location>
        <begin position="411"/>
        <end position="432"/>
    </location>
</feature>
<dbReference type="GO" id="GO:0005886">
    <property type="term" value="C:plasma membrane"/>
    <property type="evidence" value="ECO:0007669"/>
    <property type="project" value="TreeGrafter"/>
</dbReference>
<evidence type="ECO:0000256" key="4">
    <source>
        <dbReference type="ARBA" id="ARBA00023136"/>
    </source>
</evidence>
<dbReference type="AlphaFoldDB" id="U4LB11"/>
<evidence type="ECO:0000256" key="6">
    <source>
        <dbReference type="SAM" id="Phobius"/>
    </source>
</evidence>
<feature type="region of interest" description="Disordered" evidence="5">
    <location>
        <begin position="512"/>
        <end position="576"/>
    </location>
</feature>
<dbReference type="CDD" id="cd00637">
    <property type="entry name" value="7tm_classA_rhodopsin-like"/>
    <property type="match status" value="1"/>
</dbReference>
<evidence type="ECO:0000256" key="2">
    <source>
        <dbReference type="ARBA" id="ARBA00022692"/>
    </source>
</evidence>
<feature type="domain" description="G protein-coupled receptor GPR1/2/3 C-terminal" evidence="8">
    <location>
        <begin position="366"/>
        <end position="441"/>
    </location>
</feature>
<evidence type="ECO:0000256" key="1">
    <source>
        <dbReference type="ARBA" id="ARBA00004141"/>
    </source>
</evidence>
<dbReference type="eggNOG" id="ENOG502QU8E">
    <property type="taxonomic scope" value="Eukaryota"/>
</dbReference>
<feature type="transmembrane region" description="Helical" evidence="6">
    <location>
        <begin position="52"/>
        <end position="75"/>
    </location>
</feature>
<keyword evidence="3 6" id="KW-1133">Transmembrane helix</keyword>
<feature type="compositionally biased region" description="Low complexity" evidence="5">
    <location>
        <begin position="317"/>
        <end position="332"/>
    </location>
</feature>
<keyword evidence="2 6" id="KW-0812">Transmembrane</keyword>
<keyword evidence="9" id="KW-0675">Receptor</keyword>
<feature type="transmembrane region" description="Helical" evidence="6">
    <location>
        <begin position="87"/>
        <end position="107"/>
    </location>
</feature>
<dbReference type="STRING" id="1076935.U4LB11"/>
<evidence type="ECO:0000313" key="10">
    <source>
        <dbReference type="Proteomes" id="UP000018144"/>
    </source>
</evidence>
<sequence>MQSVGLVLYERDTETRWIDDPVHGLILQTMAGLNDTAAQLRGPSLTDQQLRILRAIALSAASMSMTSGILVGWWFARMKRSFRHHLIMLMIFSDFFKASWQLIYPAVVFSSGGNITSESRFCQTAGFMMSMGIEASDFAVLAIAVHSALYIFRPGMGAIGEGGLFRYRYYVYATWLAFSIVMPSLAFLNKEPAYTAQGTFCYLPVRPFWYRLALAWIPRYLILLTIMTLYAAIYIYVRMRFRTFRTSVGASTLDVDTIDLAPPEHPSQETQRLPSIDSHGLIPPSPCPLTASRQPSDSGQPFARALLAPPNDRANMSSSSDGSQDCSSRRGSAVFPSGAPSTTDADRTSQDKRRQIKEETANEEARRRRIAISRQLRLLFIYPLVYALMWLPPLFSHALQFTDRFVMKPSFPLHCVVAFTLPFQCFVDCWLFTIREKPWRYIPESSRGNWFRRYGFGLSKYKGKSTEIGAEEGGDEGWRRRKHLSFEARKAYERRDAETKDAAKEWFGREESIRTRKPERSWWDVEDQQIEEDFEEEEDDDRVSAVSDEDESNELEGLTTQLTPPPNTTNEGRRSE</sequence>
<feature type="compositionally biased region" description="Basic and acidic residues" evidence="5">
    <location>
        <begin position="512"/>
        <end position="523"/>
    </location>
</feature>
<dbReference type="InterPro" id="IPR022596">
    <property type="entry name" value="GPR1/2/3_C"/>
</dbReference>
<evidence type="ECO:0000313" key="9">
    <source>
        <dbReference type="EMBL" id="CCX07349.1"/>
    </source>
</evidence>
<feature type="transmembrane region" description="Helical" evidence="6">
    <location>
        <begin position="208"/>
        <end position="237"/>
    </location>
</feature>
<dbReference type="Gene3D" id="1.20.1070.10">
    <property type="entry name" value="Rhodopsin 7-helix transmembrane proteins"/>
    <property type="match status" value="1"/>
</dbReference>
<dbReference type="GO" id="GO:0007189">
    <property type="term" value="P:adenylate cyclase-activating G protein-coupled receptor signaling pathway"/>
    <property type="evidence" value="ECO:0007669"/>
    <property type="project" value="TreeGrafter"/>
</dbReference>
<dbReference type="GO" id="GO:0004930">
    <property type="term" value="F:G protein-coupled receptor activity"/>
    <property type="evidence" value="ECO:0007669"/>
    <property type="project" value="TreeGrafter"/>
</dbReference>
<feature type="transmembrane region" description="Helical" evidence="6">
    <location>
        <begin position="169"/>
        <end position="188"/>
    </location>
</feature>
<evidence type="ECO:0000256" key="5">
    <source>
        <dbReference type="SAM" id="MobiDB-lite"/>
    </source>
</evidence>
<evidence type="ECO:0000259" key="7">
    <source>
        <dbReference type="Pfam" id="PF11710"/>
    </source>
</evidence>